<evidence type="ECO:0000313" key="13">
    <source>
        <dbReference type="EMBL" id="RCW81476.1"/>
    </source>
</evidence>
<evidence type="ECO:0000256" key="3">
    <source>
        <dbReference type="ARBA" id="ARBA00022617"/>
    </source>
</evidence>
<dbReference type="GO" id="GO:0009055">
    <property type="term" value="F:electron transfer activity"/>
    <property type="evidence" value="ECO:0007669"/>
    <property type="project" value="InterPro"/>
</dbReference>
<reference evidence="13 14" key="1">
    <citation type="submission" date="2018-07" db="EMBL/GenBank/DDBJ databases">
        <title>Genomic Encyclopedia of Type Strains, Phase III (KMG-III): the genomes of soil and plant-associated and newly described type strains.</title>
        <authorList>
            <person name="Whitman W."/>
        </authorList>
    </citation>
    <scope>NUCLEOTIDE SEQUENCE [LARGE SCALE GENOMIC DNA]</scope>
    <source>
        <strain evidence="13 14">31-25a</strain>
    </source>
</reference>
<dbReference type="Proteomes" id="UP000253324">
    <property type="component" value="Unassembled WGS sequence"/>
</dbReference>
<feature type="binding site" description="covalent" evidence="9">
    <location>
        <position position="207"/>
    </location>
    <ligand>
        <name>heme c</name>
        <dbReference type="ChEBI" id="CHEBI:61717"/>
        <label>2</label>
    </ligand>
</feature>
<comment type="caution">
    <text evidence="13">The sequence shown here is derived from an EMBL/GenBank/DDBJ whole genome shotgun (WGS) entry which is preliminary data.</text>
</comment>
<keyword evidence="6" id="KW-0677">Repeat</keyword>
<feature type="binding site" description="covalent" evidence="9">
    <location>
        <position position="342"/>
    </location>
    <ligand>
        <name>heme c</name>
        <dbReference type="ChEBI" id="CHEBI:61717"/>
        <label>3</label>
    </ligand>
</feature>
<keyword evidence="4 10" id="KW-0479">Metal-binding</keyword>
<dbReference type="OrthoDB" id="9811281at2"/>
<comment type="subcellular location">
    <subcellularLocation>
        <location evidence="1">Cell membrane</location>
    </subcellularLocation>
</comment>
<dbReference type="Pfam" id="PF00034">
    <property type="entry name" value="Cytochrom_C"/>
    <property type="match status" value="1"/>
</dbReference>
<evidence type="ECO:0000256" key="5">
    <source>
        <dbReference type="ARBA" id="ARBA00022729"/>
    </source>
</evidence>
<feature type="region of interest" description="Disordered" evidence="11">
    <location>
        <begin position="435"/>
        <end position="458"/>
    </location>
</feature>
<evidence type="ECO:0000256" key="6">
    <source>
        <dbReference type="ARBA" id="ARBA00022737"/>
    </source>
</evidence>
<feature type="binding site" description="covalent" evidence="9">
    <location>
        <position position="61"/>
    </location>
    <ligand>
        <name>heme c</name>
        <dbReference type="ChEBI" id="CHEBI:61717"/>
        <label>1</label>
    </ligand>
</feature>
<dbReference type="InterPro" id="IPR051459">
    <property type="entry name" value="Cytochrome_c-type_DH"/>
</dbReference>
<proteinExistence type="predicted"/>
<feature type="binding site" description="axial binding residue" evidence="10">
    <location>
        <position position="208"/>
    </location>
    <ligand>
        <name>heme c</name>
        <dbReference type="ChEBI" id="CHEBI:61717"/>
        <label>2</label>
    </ligand>
    <ligandPart>
        <name>Fe</name>
        <dbReference type="ChEBI" id="CHEBI:18248"/>
    </ligandPart>
</feature>
<dbReference type="Gene3D" id="1.10.760.10">
    <property type="entry name" value="Cytochrome c-like domain"/>
    <property type="match status" value="2"/>
</dbReference>
<keyword evidence="8" id="KW-0472">Membrane</keyword>
<dbReference type="GO" id="GO:0016614">
    <property type="term" value="F:oxidoreductase activity, acting on CH-OH group of donors"/>
    <property type="evidence" value="ECO:0007669"/>
    <property type="project" value="InterPro"/>
</dbReference>
<keyword evidence="14" id="KW-1185">Reference proteome</keyword>
<keyword evidence="2" id="KW-1003">Cell membrane</keyword>
<dbReference type="InterPro" id="IPR009056">
    <property type="entry name" value="Cyt_c-like_dom"/>
</dbReference>
<keyword evidence="7 10" id="KW-0408">Iron</keyword>
<feature type="binding site" description="axial binding residue" evidence="10">
    <location>
        <position position="62"/>
    </location>
    <ligand>
        <name>heme c</name>
        <dbReference type="ChEBI" id="CHEBI:61717"/>
        <label>1</label>
    </ligand>
    <ligandPart>
        <name>Fe</name>
        <dbReference type="ChEBI" id="CHEBI:18248"/>
    </ligandPart>
</feature>
<evidence type="ECO:0000256" key="2">
    <source>
        <dbReference type="ARBA" id="ARBA00022475"/>
    </source>
</evidence>
<evidence type="ECO:0000256" key="9">
    <source>
        <dbReference type="PIRSR" id="PIRSR000018-50"/>
    </source>
</evidence>
<keyword evidence="3 9" id="KW-0349">Heme</keyword>
<evidence type="ECO:0000256" key="10">
    <source>
        <dbReference type="PIRSR" id="PIRSR000018-51"/>
    </source>
</evidence>
<feature type="domain" description="Cytochrome c" evidence="12">
    <location>
        <begin position="189"/>
        <end position="296"/>
    </location>
</feature>
<evidence type="ECO:0000259" key="12">
    <source>
        <dbReference type="PROSITE" id="PS51007"/>
    </source>
</evidence>
<dbReference type="InterPro" id="IPR014353">
    <property type="entry name" value="Membr-bd_ADH_cyt_c"/>
</dbReference>
<dbReference type="PANTHER" id="PTHR35008:SF8">
    <property type="entry name" value="ALCOHOL DEHYDROGENASE CYTOCHROME C SUBUNIT"/>
    <property type="match status" value="1"/>
</dbReference>
<dbReference type="PROSITE" id="PS51007">
    <property type="entry name" value="CYTC"/>
    <property type="match status" value="3"/>
</dbReference>
<dbReference type="EMBL" id="QPJM01000010">
    <property type="protein sequence ID" value="RCW81476.1"/>
    <property type="molecule type" value="Genomic_DNA"/>
</dbReference>
<feature type="binding site" description="covalent" evidence="9">
    <location>
        <position position="58"/>
    </location>
    <ligand>
        <name>heme c</name>
        <dbReference type="ChEBI" id="CHEBI:61717"/>
        <label>1</label>
    </ligand>
</feature>
<gene>
    <name evidence="13" type="ORF">C7476_11030</name>
</gene>
<dbReference type="InterPro" id="IPR036909">
    <property type="entry name" value="Cyt_c-like_dom_sf"/>
</dbReference>
<evidence type="ECO:0000256" key="8">
    <source>
        <dbReference type="ARBA" id="ARBA00023136"/>
    </source>
</evidence>
<dbReference type="GO" id="GO:0020037">
    <property type="term" value="F:heme binding"/>
    <property type="evidence" value="ECO:0007669"/>
    <property type="project" value="InterPro"/>
</dbReference>
<feature type="binding site" description="axial binding residue" evidence="10">
    <location>
        <position position="346"/>
    </location>
    <ligand>
        <name>heme c</name>
        <dbReference type="ChEBI" id="CHEBI:61717"/>
        <label>3</label>
    </ligand>
    <ligandPart>
        <name>Fe</name>
        <dbReference type="ChEBI" id="CHEBI:18248"/>
    </ligandPart>
</feature>
<dbReference type="PIRSF" id="PIRSF000018">
    <property type="entry name" value="Mb_ADH_cyt_c"/>
    <property type="match status" value="1"/>
</dbReference>
<evidence type="ECO:0000256" key="4">
    <source>
        <dbReference type="ARBA" id="ARBA00022723"/>
    </source>
</evidence>
<dbReference type="PANTHER" id="PTHR35008">
    <property type="entry name" value="BLL4482 PROTEIN-RELATED"/>
    <property type="match status" value="1"/>
</dbReference>
<name>A0A368YQC9_9HYPH</name>
<feature type="binding site" description="covalent" evidence="9">
    <location>
        <position position="204"/>
    </location>
    <ligand>
        <name>heme c</name>
        <dbReference type="ChEBI" id="CHEBI:61717"/>
        <label>2</label>
    </ligand>
</feature>
<dbReference type="GO" id="GO:0005506">
    <property type="term" value="F:iron ion binding"/>
    <property type="evidence" value="ECO:0007669"/>
    <property type="project" value="InterPro"/>
</dbReference>
<protein>
    <submittedName>
        <fullName evidence="13">Mono/diheme cytochrome c family protein</fullName>
    </submittedName>
</protein>
<dbReference type="SUPFAM" id="SSF46626">
    <property type="entry name" value="Cytochrome c"/>
    <property type="match status" value="3"/>
</dbReference>
<dbReference type="RefSeq" id="WP_114431101.1">
    <property type="nucleotide sequence ID" value="NZ_QPJM01000010.1"/>
</dbReference>
<evidence type="ECO:0000256" key="1">
    <source>
        <dbReference type="ARBA" id="ARBA00004236"/>
    </source>
</evidence>
<feature type="domain" description="Cytochrome c" evidence="12">
    <location>
        <begin position="44"/>
        <end position="147"/>
    </location>
</feature>
<feature type="binding site" description="covalent" evidence="9">
    <location>
        <position position="345"/>
    </location>
    <ligand>
        <name>heme c</name>
        <dbReference type="ChEBI" id="CHEBI:61717"/>
        <label>3</label>
    </ligand>
</feature>
<dbReference type="GO" id="GO:0005886">
    <property type="term" value="C:plasma membrane"/>
    <property type="evidence" value="ECO:0007669"/>
    <property type="project" value="UniProtKB-SubCell"/>
</dbReference>
<dbReference type="AlphaFoldDB" id="A0A368YQC9"/>
<evidence type="ECO:0000313" key="14">
    <source>
        <dbReference type="Proteomes" id="UP000253324"/>
    </source>
</evidence>
<sequence>MKFGRFLTGLGVLIVVGVAGAFVYAWKPEIAPIKPPERASFDQALIEHGAKLAAVGNCTACHTNPGGKSFAGGLTIPTPFGTIHSSNITPDAETGIGTWSEAAFQRAMRDGVGRKGEHLYPAFPYDHFTNVSDDDNRALYAFLMTRQPVKATPPPNELPFPLNVRLVLAGWKMLFFRDGAYQPDASQSEEWNRGAYLVDGLGHCGACHTPRNTLGAEKASLHLAGGEAEGWSAFALDGSSPAPVVWDEEGLYTYLRQGWHPDHGVANGPMSEVTGNLGLLPDSDIRAMATYIASIVGEPSAERRAKSEQLLQEIKSGPITSAIGNDQSALGGKGAAIYQAACAACHENGRPQPFGGLDLRLSSTVHAPDAQNAINMVLYGLPAASGRTSAIMPGFADVLTNDQLNDLLGYLRQHFTDQAPWGDVVQRAADTRTGKYHVSVRPSDGIERGPSNIGAEDQ</sequence>
<comment type="cofactor">
    <cofactor evidence="9">
        <name>heme c</name>
        <dbReference type="ChEBI" id="CHEBI:61717"/>
    </cofactor>
    <text evidence="9">Binds 3 heme c groups covalently per subunit.</text>
</comment>
<evidence type="ECO:0000256" key="11">
    <source>
        <dbReference type="SAM" id="MobiDB-lite"/>
    </source>
</evidence>
<keyword evidence="5" id="KW-0732">Signal</keyword>
<accession>A0A368YQC9</accession>
<dbReference type="Pfam" id="PF13442">
    <property type="entry name" value="Cytochrome_CBB3"/>
    <property type="match status" value="1"/>
</dbReference>
<feature type="domain" description="Cytochrome c" evidence="12">
    <location>
        <begin position="329"/>
        <end position="415"/>
    </location>
</feature>
<evidence type="ECO:0000256" key="7">
    <source>
        <dbReference type="ARBA" id="ARBA00023004"/>
    </source>
</evidence>
<organism evidence="13 14">
    <name type="scientific">Phyllobacterium bourgognense</name>
    <dbReference type="NCBI Taxonomy" id="314236"/>
    <lineage>
        <taxon>Bacteria</taxon>
        <taxon>Pseudomonadati</taxon>
        <taxon>Pseudomonadota</taxon>
        <taxon>Alphaproteobacteria</taxon>
        <taxon>Hyphomicrobiales</taxon>
        <taxon>Phyllobacteriaceae</taxon>
        <taxon>Phyllobacterium</taxon>
    </lineage>
</organism>